<dbReference type="GO" id="GO:0004789">
    <property type="term" value="F:thiamine-phosphate diphosphorylase activity"/>
    <property type="evidence" value="ECO:0007669"/>
    <property type="project" value="UniProtKB-UniRule"/>
</dbReference>
<dbReference type="Proteomes" id="UP000321617">
    <property type="component" value="Unassembled WGS sequence"/>
</dbReference>
<keyword evidence="3 10" id="KW-0808">Transferase</keyword>
<feature type="domain" description="Thiamine phosphate synthase/TenI" evidence="13">
    <location>
        <begin position="15"/>
        <end position="194"/>
    </location>
</feature>
<dbReference type="EMBL" id="VLLL01000006">
    <property type="protein sequence ID" value="TWJ12421.1"/>
    <property type="molecule type" value="Genomic_DNA"/>
</dbReference>
<dbReference type="GO" id="GO:0009228">
    <property type="term" value="P:thiamine biosynthetic process"/>
    <property type="evidence" value="ECO:0007669"/>
    <property type="project" value="UniProtKB-KW"/>
</dbReference>
<dbReference type="CDD" id="cd00564">
    <property type="entry name" value="TMP_TenI"/>
    <property type="match status" value="1"/>
</dbReference>
<dbReference type="Gene3D" id="3.20.20.70">
    <property type="entry name" value="Aldolase class I"/>
    <property type="match status" value="1"/>
</dbReference>
<name>A0A562V3G0_9ACTN</name>
<evidence type="ECO:0000259" key="13">
    <source>
        <dbReference type="Pfam" id="PF02581"/>
    </source>
</evidence>
<reference evidence="14 15" key="1">
    <citation type="journal article" date="2013" name="Stand. Genomic Sci.">
        <title>Genomic Encyclopedia of Type Strains, Phase I: The one thousand microbial genomes (KMG-I) project.</title>
        <authorList>
            <person name="Kyrpides N.C."/>
            <person name="Woyke T."/>
            <person name="Eisen J.A."/>
            <person name="Garrity G."/>
            <person name="Lilburn T.G."/>
            <person name="Beck B.J."/>
            <person name="Whitman W.B."/>
            <person name="Hugenholtz P."/>
            <person name="Klenk H.P."/>
        </authorList>
    </citation>
    <scope>NUCLEOTIDE SEQUENCE [LARGE SCALE GENOMIC DNA]</scope>
    <source>
        <strain evidence="14 15">DSM 45044</strain>
    </source>
</reference>
<keyword evidence="4 10" id="KW-0479">Metal-binding</keyword>
<protein>
    <recommendedName>
        <fullName evidence="10">Thiamine-phosphate synthase</fullName>
        <shortName evidence="10">TP synthase</shortName>
        <shortName evidence="10">TPS</shortName>
        <ecNumber evidence="10">2.5.1.3</ecNumber>
    </recommendedName>
    <alternativeName>
        <fullName evidence="10">Thiamine-phosphate pyrophosphorylase</fullName>
        <shortName evidence="10">TMP pyrophosphorylase</shortName>
        <shortName evidence="10">TMP-PPase</shortName>
    </alternativeName>
</protein>
<feature type="binding site" evidence="10">
    <location>
        <position position="95"/>
    </location>
    <ligand>
        <name>Mg(2+)</name>
        <dbReference type="ChEBI" id="CHEBI:18420"/>
    </ligand>
</feature>
<dbReference type="InterPro" id="IPR013785">
    <property type="entry name" value="Aldolase_TIM"/>
</dbReference>
<evidence type="ECO:0000256" key="5">
    <source>
        <dbReference type="ARBA" id="ARBA00022842"/>
    </source>
</evidence>
<evidence type="ECO:0000256" key="3">
    <source>
        <dbReference type="ARBA" id="ARBA00022679"/>
    </source>
</evidence>
<evidence type="ECO:0000256" key="6">
    <source>
        <dbReference type="ARBA" id="ARBA00022977"/>
    </source>
</evidence>
<feature type="binding site" evidence="10">
    <location>
        <position position="75"/>
    </location>
    <ligand>
        <name>4-amino-2-methyl-5-(diphosphooxymethyl)pyrimidine</name>
        <dbReference type="ChEBI" id="CHEBI:57841"/>
    </ligand>
</feature>
<evidence type="ECO:0000256" key="9">
    <source>
        <dbReference type="ARBA" id="ARBA00047883"/>
    </source>
</evidence>
<feature type="binding site" evidence="10">
    <location>
        <position position="171"/>
    </location>
    <ligand>
        <name>2-[(2R,5Z)-2-carboxy-4-methylthiazol-5(2H)-ylidene]ethyl phosphate</name>
        <dbReference type="ChEBI" id="CHEBI:62899"/>
    </ligand>
</feature>
<feature type="binding site" evidence="10">
    <location>
        <position position="76"/>
    </location>
    <ligand>
        <name>Mg(2+)</name>
        <dbReference type="ChEBI" id="CHEBI:18420"/>
    </ligand>
</feature>
<comment type="catalytic activity">
    <reaction evidence="9 10 11">
        <text>2-[(2R,5Z)-2-carboxy-4-methylthiazol-5(2H)-ylidene]ethyl phosphate + 4-amino-2-methyl-5-(diphosphooxymethyl)pyrimidine + 2 H(+) = thiamine phosphate + CO2 + diphosphate</text>
        <dbReference type="Rhea" id="RHEA:47844"/>
        <dbReference type="ChEBI" id="CHEBI:15378"/>
        <dbReference type="ChEBI" id="CHEBI:16526"/>
        <dbReference type="ChEBI" id="CHEBI:33019"/>
        <dbReference type="ChEBI" id="CHEBI:37575"/>
        <dbReference type="ChEBI" id="CHEBI:57841"/>
        <dbReference type="ChEBI" id="CHEBI:62899"/>
        <dbReference type="EC" id="2.5.1.3"/>
    </reaction>
</comment>
<comment type="cofactor">
    <cofactor evidence="10">
        <name>Mg(2+)</name>
        <dbReference type="ChEBI" id="CHEBI:18420"/>
    </cofactor>
    <text evidence="10">Binds 1 Mg(2+) ion per subunit.</text>
</comment>
<feature type="binding site" evidence="10">
    <location>
        <begin position="140"/>
        <end position="142"/>
    </location>
    <ligand>
        <name>2-[(2R,5Z)-2-carboxy-4-methylthiazol-5(2H)-ylidene]ethyl phosphate</name>
        <dbReference type="ChEBI" id="CHEBI:62899"/>
    </ligand>
</feature>
<evidence type="ECO:0000256" key="11">
    <source>
        <dbReference type="RuleBase" id="RU003826"/>
    </source>
</evidence>
<evidence type="ECO:0000313" key="15">
    <source>
        <dbReference type="Proteomes" id="UP000321617"/>
    </source>
</evidence>
<proteinExistence type="inferred from homology"/>
<evidence type="ECO:0000256" key="4">
    <source>
        <dbReference type="ARBA" id="ARBA00022723"/>
    </source>
</evidence>
<organism evidence="14 15">
    <name type="scientific">Stackebrandtia albiflava</name>
    <dbReference type="NCBI Taxonomy" id="406432"/>
    <lineage>
        <taxon>Bacteria</taxon>
        <taxon>Bacillati</taxon>
        <taxon>Actinomycetota</taxon>
        <taxon>Actinomycetes</taxon>
        <taxon>Glycomycetales</taxon>
        <taxon>Glycomycetaceae</taxon>
        <taxon>Stackebrandtia</taxon>
    </lineage>
</organism>
<dbReference type="HAMAP" id="MF_00097">
    <property type="entry name" value="TMP_synthase"/>
    <property type="match status" value="1"/>
</dbReference>
<dbReference type="EC" id="2.5.1.3" evidence="10"/>
<gene>
    <name evidence="10" type="primary">thiE</name>
    <name evidence="14" type="ORF">LX16_3178</name>
</gene>
<evidence type="ECO:0000256" key="10">
    <source>
        <dbReference type="HAMAP-Rule" id="MF_00097"/>
    </source>
</evidence>
<dbReference type="UniPathway" id="UPA00060">
    <property type="reaction ID" value="UER00141"/>
</dbReference>
<evidence type="ECO:0000256" key="7">
    <source>
        <dbReference type="ARBA" id="ARBA00047334"/>
    </source>
</evidence>
<evidence type="ECO:0000256" key="12">
    <source>
        <dbReference type="RuleBase" id="RU004253"/>
    </source>
</evidence>
<dbReference type="GO" id="GO:0000287">
    <property type="term" value="F:magnesium ion binding"/>
    <property type="evidence" value="ECO:0007669"/>
    <property type="project" value="UniProtKB-UniRule"/>
</dbReference>
<dbReference type="PANTHER" id="PTHR20857:SF15">
    <property type="entry name" value="THIAMINE-PHOSPHATE SYNTHASE"/>
    <property type="match status" value="1"/>
</dbReference>
<dbReference type="GO" id="GO:0005737">
    <property type="term" value="C:cytoplasm"/>
    <property type="evidence" value="ECO:0007669"/>
    <property type="project" value="TreeGrafter"/>
</dbReference>
<dbReference type="AlphaFoldDB" id="A0A562V3G0"/>
<dbReference type="OrthoDB" id="3243336at2"/>
<comment type="catalytic activity">
    <reaction evidence="7 10 11">
        <text>4-methyl-5-(2-phosphooxyethyl)-thiazole + 4-amino-2-methyl-5-(diphosphooxymethyl)pyrimidine + H(+) = thiamine phosphate + diphosphate</text>
        <dbReference type="Rhea" id="RHEA:22328"/>
        <dbReference type="ChEBI" id="CHEBI:15378"/>
        <dbReference type="ChEBI" id="CHEBI:33019"/>
        <dbReference type="ChEBI" id="CHEBI:37575"/>
        <dbReference type="ChEBI" id="CHEBI:57841"/>
        <dbReference type="ChEBI" id="CHEBI:58296"/>
        <dbReference type="EC" id="2.5.1.3"/>
    </reaction>
</comment>
<evidence type="ECO:0000256" key="2">
    <source>
        <dbReference type="ARBA" id="ARBA00005165"/>
    </source>
</evidence>
<evidence type="ECO:0000256" key="8">
    <source>
        <dbReference type="ARBA" id="ARBA00047851"/>
    </source>
</evidence>
<dbReference type="InterPro" id="IPR022998">
    <property type="entry name" value="ThiamineP_synth_TenI"/>
</dbReference>
<dbReference type="Pfam" id="PF02581">
    <property type="entry name" value="TMP-TENI"/>
    <property type="match status" value="1"/>
</dbReference>
<keyword evidence="15" id="KW-1185">Reference proteome</keyword>
<dbReference type="GO" id="GO:0009229">
    <property type="term" value="P:thiamine diphosphate biosynthetic process"/>
    <property type="evidence" value="ECO:0007669"/>
    <property type="project" value="UniProtKB-UniRule"/>
</dbReference>
<accession>A0A562V3G0</accession>
<dbReference type="SUPFAM" id="SSF51391">
    <property type="entry name" value="Thiamin phosphate synthase"/>
    <property type="match status" value="1"/>
</dbReference>
<keyword evidence="5 10" id="KW-0460">Magnesium</keyword>
<feature type="binding site" evidence="10">
    <location>
        <position position="143"/>
    </location>
    <ligand>
        <name>4-amino-2-methyl-5-(diphosphooxymethyl)pyrimidine</name>
        <dbReference type="ChEBI" id="CHEBI:57841"/>
    </ligand>
</feature>
<dbReference type="NCBIfam" id="TIGR00693">
    <property type="entry name" value="thiE"/>
    <property type="match status" value="1"/>
</dbReference>
<comment type="function">
    <text evidence="1 10">Condenses 4-methyl-5-(beta-hydroxyethyl)thiazole monophosphate (THZ-P) and 2-methyl-4-amino-5-hydroxymethyl pyrimidine pyrophosphate (HMP-PP) to form thiamine monophosphate (TMP).</text>
</comment>
<evidence type="ECO:0000313" key="14">
    <source>
        <dbReference type="EMBL" id="TWJ12421.1"/>
    </source>
</evidence>
<dbReference type="RefSeq" id="WP_147139537.1">
    <property type="nucleotide sequence ID" value="NZ_BAABIJ010000002.1"/>
</dbReference>
<keyword evidence="6 10" id="KW-0784">Thiamine biosynthesis</keyword>
<comment type="caution">
    <text evidence="10">Lacks conserved residue(s) required for the propagation of feature annotation.</text>
</comment>
<sequence>MVTIHPDSVRWGRLHVVTDCRPGRDPIPVAHAALAAGAPVVQLRGGAHHTDRELFDLAMRLVALCREHAATCLVNDRLDIALAAGAHGGHLGADDLPVSAARRLLPPGALLGATCRDPQSARAQQRAGAAYLGVGPAYGTTTKSGLPDPLGPDGVGRVAESVGIPVIAIGGVTADTVPDLLAAGAYGVAVVGAVSGAADPFAATRRLLEVLDAHS</sequence>
<comment type="caution">
    <text evidence="14">The sequence shown here is derived from an EMBL/GenBank/DDBJ whole genome shotgun (WGS) entry which is preliminary data.</text>
</comment>
<dbReference type="PANTHER" id="PTHR20857">
    <property type="entry name" value="THIAMINE-PHOSPHATE PYROPHOSPHORYLASE"/>
    <property type="match status" value="1"/>
</dbReference>
<comment type="pathway">
    <text evidence="2 10 12">Cofactor biosynthesis; thiamine diphosphate biosynthesis; thiamine phosphate from 4-amino-2-methyl-5-diphosphomethylpyrimidine and 4-methyl-5-(2-phosphoethyl)-thiazole: step 1/1.</text>
</comment>
<dbReference type="InterPro" id="IPR036206">
    <property type="entry name" value="ThiamineP_synth_sf"/>
</dbReference>
<dbReference type="InterPro" id="IPR034291">
    <property type="entry name" value="TMP_synthase"/>
</dbReference>
<evidence type="ECO:0000256" key="1">
    <source>
        <dbReference type="ARBA" id="ARBA00003814"/>
    </source>
</evidence>
<feature type="binding site" evidence="10">
    <location>
        <position position="114"/>
    </location>
    <ligand>
        <name>4-amino-2-methyl-5-(diphosphooxymethyl)pyrimidine</name>
        <dbReference type="ChEBI" id="CHEBI:57841"/>
    </ligand>
</feature>
<comment type="catalytic activity">
    <reaction evidence="8 10 11">
        <text>2-(2-carboxy-4-methylthiazol-5-yl)ethyl phosphate + 4-amino-2-methyl-5-(diphosphooxymethyl)pyrimidine + 2 H(+) = thiamine phosphate + CO2 + diphosphate</text>
        <dbReference type="Rhea" id="RHEA:47848"/>
        <dbReference type="ChEBI" id="CHEBI:15378"/>
        <dbReference type="ChEBI" id="CHEBI:16526"/>
        <dbReference type="ChEBI" id="CHEBI:33019"/>
        <dbReference type="ChEBI" id="CHEBI:37575"/>
        <dbReference type="ChEBI" id="CHEBI:57841"/>
        <dbReference type="ChEBI" id="CHEBI:62890"/>
        <dbReference type="EC" id="2.5.1.3"/>
    </reaction>
</comment>
<comment type="similarity">
    <text evidence="10 11">Belongs to the thiamine-phosphate synthase family.</text>
</comment>